<dbReference type="RefSeq" id="WP_126632178.1">
    <property type="nucleotide sequence ID" value="NZ_BIFT01000004.1"/>
</dbReference>
<dbReference type="PROSITE" id="PS51736">
    <property type="entry name" value="RECOMBINASES_3"/>
    <property type="match status" value="1"/>
</dbReference>
<dbReference type="InterPro" id="IPR050639">
    <property type="entry name" value="SSR_resolvase"/>
</dbReference>
<evidence type="ECO:0000256" key="4">
    <source>
        <dbReference type="ARBA" id="ARBA00023172"/>
    </source>
</evidence>
<evidence type="ECO:0000256" key="2">
    <source>
        <dbReference type="ARBA" id="ARBA00022908"/>
    </source>
</evidence>
<evidence type="ECO:0000259" key="6">
    <source>
        <dbReference type="PROSITE" id="PS51736"/>
    </source>
</evidence>
<dbReference type="PANTHER" id="PTHR30461:SF2">
    <property type="entry name" value="SERINE RECOMBINASE PINE-RELATED"/>
    <property type="match status" value="1"/>
</dbReference>
<dbReference type="OrthoDB" id="165373at2"/>
<protein>
    <submittedName>
        <fullName evidence="7">Resolvase</fullName>
    </submittedName>
</protein>
<name>A0A402BLI0_9CHLR</name>
<dbReference type="InterPro" id="IPR006119">
    <property type="entry name" value="Resolv_N"/>
</dbReference>
<evidence type="ECO:0000313" key="7">
    <source>
        <dbReference type="EMBL" id="GCE32189.1"/>
    </source>
</evidence>
<dbReference type="InterPro" id="IPR006118">
    <property type="entry name" value="Recombinase_CS"/>
</dbReference>
<evidence type="ECO:0000256" key="5">
    <source>
        <dbReference type="PIRSR" id="PIRSR606118-50"/>
    </source>
</evidence>
<dbReference type="PANTHER" id="PTHR30461">
    <property type="entry name" value="DNA-INVERTASE FROM LAMBDOID PROPHAGE"/>
    <property type="match status" value="1"/>
</dbReference>
<feature type="active site" description="O-(5'-phospho-DNA)-serine intermediate" evidence="5">
    <location>
        <position position="9"/>
    </location>
</feature>
<comment type="similarity">
    <text evidence="1">Belongs to the site-specific recombinase resolvase family.</text>
</comment>
<dbReference type="Gene3D" id="3.40.50.1390">
    <property type="entry name" value="Resolvase, N-terminal catalytic domain"/>
    <property type="match status" value="1"/>
</dbReference>
<evidence type="ECO:0000256" key="1">
    <source>
        <dbReference type="ARBA" id="ARBA00009913"/>
    </source>
</evidence>
<organism evidence="7 8">
    <name type="scientific">Dictyobacter alpinus</name>
    <dbReference type="NCBI Taxonomy" id="2014873"/>
    <lineage>
        <taxon>Bacteria</taxon>
        <taxon>Bacillati</taxon>
        <taxon>Chloroflexota</taxon>
        <taxon>Ktedonobacteria</taxon>
        <taxon>Ktedonobacterales</taxon>
        <taxon>Dictyobacteraceae</taxon>
        <taxon>Dictyobacter</taxon>
    </lineage>
</organism>
<dbReference type="GO" id="GO:0000150">
    <property type="term" value="F:DNA strand exchange activity"/>
    <property type="evidence" value="ECO:0007669"/>
    <property type="project" value="InterPro"/>
</dbReference>
<dbReference type="CDD" id="cd03768">
    <property type="entry name" value="SR_ResInv"/>
    <property type="match status" value="1"/>
</dbReference>
<reference evidence="8" key="1">
    <citation type="submission" date="2018-12" db="EMBL/GenBank/DDBJ databases">
        <title>Tengunoibacter tsumagoiensis gen. nov., sp. nov., Dictyobacter kobayashii sp. nov., D. alpinus sp. nov., and D. joshuensis sp. nov. and description of Dictyobacteraceae fam. nov. within the order Ktedonobacterales isolated from Tengu-no-mugimeshi.</title>
        <authorList>
            <person name="Wang C.M."/>
            <person name="Zheng Y."/>
            <person name="Sakai Y."/>
            <person name="Toyoda A."/>
            <person name="Minakuchi Y."/>
            <person name="Abe K."/>
            <person name="Yokota A."/>
            <person name="Yabe S."/>
        </authorList>
    </citation>
    <scope>NUCLEOTIDE SEQUENCE [LARGE SCALE GENOMIC DNA]</scope>
    <source>
        <strain evidence="8">Uno16</strain>
    </source>
</reference>
<dbReference type="FunFam" id="3.40.50.1390:FF:000001">
    <property type="entry name" value="DNA recombinase"/>
    <property type="match status" value="1"/>
</dbReference>
<accession>A0A402BLI0</accession>
<evidence type="ECO:0000256" key="3">
    <source>
        <dbReference type="ARBA" id="ARBA00023125"/>
    </source>
</evidence>
<sequence>MKLGYIRVSGDKQTTALQEDAMQREHCDRTFIDKMSGKRFDRPEFLRMLDMARSGDVIVVWRLDRLGRSLKELVETVGQLGERGIELRSLKENIDTTTPTGKLMFHIIAAMAEFERDVIRERTMAGLEAARARGRKGGRPKAIQGIKPEQLQRAKELYAAKKNTVAEIMQLTGFKNRNTFYKYVVTKPNTEEA</sequence>
<dbReference type="Pfam" id="PF00239">
    <property type="entry name" value="Resolvase"/>
    <property type="match status" value="1"/>
</dbReference>
<comment type="caution">
    <text evidence="7">The sequence shown here is derived from an EMBL/GenBank/DDBJ whole genome shotgun (WGS) entry which is preliminary data.</text>
</comment>
<keyword evidence="8" id="KW-1185">Reference proteome</keyword>
<dbReference type="AlphaFoldDB" id="A0A402BLI0"/>
<dbReference type="PROSITE" id="PS00398">
    <property type="entry name" value="RECOMBINASES_2"/>
    <property type="match status" value="1"/>
</dbReference>
<dbReference type="EMBL" id="BIFT01000004">
    <property type="protein sequence ID" value="GCE32189.1"/>
    <property type="molecule type" value="Genomic_DNA"/>
</dbReference>
<dbReference type="Proteomes" id="UP000287171">
    <property type="component" value="Unassembled WGS sequence"/>
</dbReference>
<proteinExistence type="inferred from homology"/>
<evidence type="ECO:0000313" key="8">
    <source>
        <dbReference type="Proteomes" id="UP000287171"/>
    </source>
</evidence>
<keyword evidence="2" id="KW-0229">DNA integration</keyword>
<gene>
    <name evidence="7" type="ORF">KDA_76730</name>
</gene>
<dbReference type="SUPFAM" id="SSF53041">
    <property type="entry name" value="Resolvase-like"/>
    <property type="match status" value="1"/>
</dbReference>
<dbReference type="GO" id="GO:0003677">
    <property type="term" value="F:DNA binding"/>
    <property type="evidence" value="ECO:0007669"/>
    <property type="project" value="UniProtKB-KW"/>
</dbReference>
<feature type="domain" description="Resolvase/invertase-type recombinase catalytic" evidence="6">
    <location>
        <begin position="1"/>
        <end position="134"/>
    </location>
</feature>
<dbReference type="GO" id="GO:0015074">
    <property type="term" value="P:DNA integration"/>
    <property type="evidence" value="ECO:0007669"/>
    <property type="project" value="UniProtKB-KW"/>
</dbReference>
<keyword evidence="3" id="KW-0238">DNA-binding</keyword>
<keyword evidence="4" id="KW-0233">DNA recombination</keyword>
<dbReference type="InterPro" id="IPR036162">
    <property type="entry name" value="Resolvase-like_N_sf"/>
</dbReference>
<dbReference type="SMART" id="SM00857">
    <property type="entry name" value="Resolvase"/>
    <property type="match status" value="1"/>
</dbReference>